<name>A0A8X7CC62_9ARAC</name>
<comment type="caution">
    <text evidence="1">The sequence shown here is derived from an EMBL/GenBank/DDBJ whole genome shotgun (WGS) entry which is preliminary data.</text>
</comment>
<evidence type="ECO:0000313" key="2">
    <source>
        <dbReference type="Proteomes" id="UP000886998"/>
    </source>
</evidence>
<evidence type="ECO:0000313" key="1">
    <source>
        <dbReference type="EMBL" id="GFY61323.1"/>
    </source>
</evidence>
<dbReference type="AlphaFoldDB" id="A0A8X7CC62"/>
<reference evidence="1" key="1">
    <citation type="submission" date="2020-08" db="EMBL/GenBank/DDBJ databases">
        <title>Multicomponent nature underlies the extraordinary mechanical properties of spider dragline silk.</title>
        <authorList>
            <person name="Kono N."/>
            <person name="Nakamura H."/>
            <person name="Mori M."/>
            <person name="Yoshida Y."/>
            <person name="Ohtoshi R."/>
            <person name="Malay A.D."/>
            <person name="Moran D.A.P."/>
            <person name="Tomita M."/>
            <person name="Numata K."/>
            <person name="Arakawa K."/>
        </authorList>
    </citation>
    <scope>NUCLEOTIDE SEQUENCE</scope>
</reference>
<protein>
    <submittedName>
        <fullName evidence="1">Uncharacterized protein</fullName>
    </submittedName>
</protein>
<organism evidence="1 2">
    <name type="scientific">Trichonephila inaurata madagascariensis</name>
    <dbReference type="NCBI Taxonomy" id="2747483"/>
    <lineage>
        <taxon>Eukaryota</taxon>
        <taxon>Metazoa</taxon>
        <taxon>Ecdysozoa</taxon>
        <taxon>Arthropoda</taxon>
        <taxon>Chelicerata</taxon>
        <taxon>Arachnida</taxon>
        <taxon>Araneae</taxon>
        <taxon>Araneomorphae</taxon>
        <taxon>Entelegynae</taxon>
        <taxon>Araneoidea</taxon>
        <taxon>Nephilidae</taxon>
        <taxon>Trichonephila</taxon>
        <taxon>Trichonephila inaurata</taxon>
    </lineage>
</organism>
<accession>A0A8X7CC62</accession>
<gene>
    <name evidence="1" type="ORF">TNIN_370521</name>
</gene>
<proteinExistence type="predicted"/>
<sequence length="104" mass="11893">MFGCPPRVGLFTTPILRDLFDVVEGENSLTVLTACSERKDDAVFAKEASLNETVEVSFQRYKDTLPNNTVKLRAVCLRNYRHLMLLQMREADPCFMIKSLLHGR</sequence>
<keyword evidence="2" id="KW-1185">Reference proteome</keyword>
<dbReference type="EMBL" id="BMAV01013567">
    <property type="protein sequence ID" value="GFY61323.1"/>
    <property type="molecule type" value="Genomic_DNA"/>
</dbReference>
<dbReference type="Proteomes" id="UP000886998">
    <property type="component" value="Unassembled WGS sequence"/>
</dbReference>
<dbReference type="OrthoDB" id="10445580at2759"/>